<feature type="compositionally biased region" description="Low complexity" evidence="1">
    <location>
        <begin position="911"/>
        <end position="922"/>
    </location>
</feature>
<sequence>MSQQSFPAVDVPEMDDAVSVDVTLTQHASPARATTATSGRARGRGRWSRVRSAKVIKPAQQRGAPAGRGRRQKVYDSLKVQAAHERAQELKQAFAAVGKLVKPAIQEIADRSINELLEDAEAYKKVPQYTAIEDFLRQRHEDTIRQCDARLKESLAMAKHVYEAECEKVHEAFNIKVGELCEERYGQLLQQLDILEYLHDNGLPVDLPALPDDRYILKAITEEDARWQGVFYQTRDGVEVPHSGKAISELMTKPQTLPLEAIKRTADGQPEGQPAAQAAHTAGLLGAAEAIEESTATTPDSGSNAPTPPAAAEPAEELVANRASQHATSGFGTPADASELPIPRGATDPDEFGVRLISRRPTRLDAPNNRIMVPNFFDWHELDIGFRDSTNCAQKGATKQRRGKYLGKPGSNYLFVDRRVGIWDSTLAAGELDEELVAKYKLHPTLGLPIPGSDNVWQAPRPIANGWKPVVFVAPNGERIHASRTIEAARMDADADEVEMKMRITESMRRFCEQEGFSQEEVTPDAEVVERKRAEILAARGIDPTQVVRLEPTPAAPEPVAEGTTAFAQFAEDVLGAAAIVEAEEEATRTAPAKRTRTSRPYDAIRDVFTEEPGARQPSLPTAPEAPISLAIDTSALSCLADVALQPQPTAAEPVHYNQTPPNAGMRPADHELQLQSEYRRPIEYQTAEPPRFPRQDMAPVPVEPARTNDFLRTALNTPPPAMPSVQQYPAVQPAPVSAPPPAPMPVQAPQTPAGRTPFSNTGTSKALPALRPMRNLLSEPSVLPETQGNPAVHQTSMVASNSGAYFPPAANRPYHNGYSFQEPVHSTQHVMPQQPLGNPLQAPPLAGPPPGSAPSRQMSPYSVSPPPYHQPIAAPPLGPGQVTPAGPQAPIRLQGGPQPLASAAVQNTRSRPGSSSASSAANPPPAASSSKYRKLEPAPTPPHRLSYSGNGQELRTVLFDYRDAIKDYAAIEAPPRTGPTQIRGWTHNHIKKPAVTARPPSSSSKGDNIVAGASANLDEPSA</sequence>
<dbReference type="AlphaFoldDB" id="A0AAN7HDD7"/>
<feature type="compositionally biased region" description="Pro residues" evidence="1">
    <location>
        <begin position="842"/>
        <end position="853"/>
    </location>
</feature>
<dbReference type="EMBL" id="MU860195">
    <property type="protein sequence ID" value="KAK4236404.1"/>
    <property type="molecule type" value="Genomic_DNA"/>
</dbReference>
<organism evidence="2 3">
    <name type="scientific">Achaetomium macrosporum</name>
    <dbReference type="NCBI Taxonomy" id="79813"/>
    <lineage>
        <taxon>Eukaryota</taxon>
        <taxon>Fungi</taxon>
        <taxon>Dikarya</taxon>
        <taxon>Ascomycota</taxon>
        <taxon>Pezizomycotina</taxon>
        <taxon>Sordariomycetes</taxon>
        <taxon>Sordariomycetidae</taxon>
        <taxon>Sordariales</taxon>
        <taxon>Chaetomiaceae</taxon>
        <taxon>Achaetomium</taxon>
    </lineage>
</organism>
<reference evidence="2" key="1">
    <citation type="journal article" date="2023" name="Mol. Phylogenet. Evol.">
        <title>Genome-scale phylogeny and comparative genomics of the fungal order Sordariales.</title>
        <authorList>
            <person name="Hensen N."/>
            <person name="Bonometti L."/>
            <person name="Westerberg I."/>
            <person name="Brannstrom I.O."/>
            <person name="Guillou S."/>
            <person name="Cros-Aarteil S."/>
            <person name="Calhoun S."/>
            <person name="Haridas S."/>
            <person name="Kuo A."/>
            <person name="Mondo S."/>
            <person name="Pangilinan J."/>
            <person name="Riley R."/>
            <person name="LaButti K."/>
            <person name="Andreopoulos B."/>
            <person name="Lipzen A."/>
            <person name="Chen C."/>
            <person name="Yan M."/>
            <person name="Daum C."/>
            <person name="Ng V."/>
            <person name="Clum A."/>
            <person name="Steindorff A."/>
            <person name="Ohm R.A."/>
            <person name="Martin F."/>
            <person name="Silar P."/>
            <person name="Natvig D.O."/>
            <person name="Lalanne C."/>
            <person name="Gautier V."/>
            <person name="Ament-Velasquez S.L."/>
            <person name="Kruys A."/>
            <person name="Hutchinson M.I."/>
            <person name="Powell A.J."/>
            <person name="Barry K."/>
            <person name="Miller A.N."/>
            <person name="Grigoriev I.V."/>
            <person name="Debuchy R."/>
            <person name="Gladieux P."/>
            <person name="Hiltunen Thoren M."/>
            <person name="Johannesson H."/>
        </authorList>
    </citation>
    <scope>NUCLEOTIDE SEQUENCE</scope>
    <source>
        <strain evidence="2">CBS 532.94</strain>
    </source>
</reference>
<evidence type="ECO:0000313" key="2">
    <source>
        <dbReference type="EMBL" id="KAK4236404.1"/>
    </source>
</evidence>
<feature type="region of interest" description="Disordered" evidence="1">
    <location>
        <begin position="994"/>
        <end position="1023"/>
    </location>
</feature>
<gene>
    <name evidence="2" type="ORF">C8A03DRAFT_45612</name>
</gene>
<evidence type="ECO:0000256" key="1">
    <source>
        <dbReference type="SAM" id="MobiDB-lite"/>
    </source>
</evidence>
<feature type="region of interest" description="Disordered" evidence="1">
    <location>
        <begin position="732"/>
        <end position="767"/>
    </location>
</feature>
<feature type="region of interest" description="Disordered" evidence="1">
    <location>
        <begin position="294"/>
        <end position="347"/>
    </location>
</feature>
<feature type="compositionally biased region" description="Pro residues" evidence="1">
    <location>
        <begin position="737"/>
        <end position="747"/>
    </location>
</feature>
<accession>A0AAN7HDD7</accession>
<proteinExistence type="predicted"/>
<comment type="caution">
    <text evidence="2">The sequence shown here is derived from an EMBL/GenBank/DDBJ whole genome shotgun (WGS) entry which is preliminary data.</text>
</comment>
<name>A0AAN7HDD7_9PEZI</name>
<reference evidence="2" key="2">
    <citation type="submission" date="2023-05" db="EMBL/GenBank/DDBJ databases">
        <authorList>
            <consortium name="Lawrence Berkeley National Laboratory"/>
            <person name="Steindorff A."/>
            <person name="Hensen N."/>
            <person name="Bonometti L."/>
            <person name="Westerberg I."/>
            <person name="Brannstrom I.O."/>
            <person name="Guillou S."/>
            <person name="Cros-Aarteil S."/>
            <person name="Calhoun S."/>
            <person name="Haridas S."/>
            <person name="Kuo A."/>
            <person name="Mondo S."/>
            <person name="Pangilinan J."/>
            <person name="Riley R."/>
            <person name="Labutti K."/>
            <person name="Andreopoulos B."/>
            <person name="Lipzen A."/>
            <person name="Chen C."/>
            <person name="Yanf M."/>
            <person name="Daum C."/>
            <person name="Ng V."/>
            <person name="Clum A."/>
            <person name="Ohm R."/>
            <person name="Martin F."/>
            <person name="Silar P."/>
            <person name="Natvig D."/>
            <person name="Lalanne C."/>
            <person name="Gautier V."/>
            <person name="Ament-Velasquez S.L."/>
            <person name="Kruys A."/>
            <person name="Hutchinson M.I."/>
            <person name="Powell A.J."/>
            <person name="Barry K."/>
            <person name="Miller A.N."/>
            <person name="Grigoriev I.V."/>
            <person name="Debuchy R."/>
            <person name="Gladieux P."/>
            <person name="Thoren M.H."/>
            <person name="Johannesson H."/>
        </authorList>
    </citation>
    <scope>NUCLEOTIDE SEQUENCE</scope>
    <source>
        <strain evidence="2">CBS 532.94</strain>
    </source>
</reference>
<feature type="compositionally biased region" description="Pro residues" evidence="1">
    <location>
        <begin position="864"/>
        <end position="879"/>
    </location>
</feature>
<feature type="compositionally biased region" description="Basic residues" evidence="1">
    <location>
        <begin position="41"/>
        <end position="54"/>
    </location>
</feature>
<evidence type="ECO:0000313" key="3">
    <source>
        <dbReference type="Proteomes" id="UP001303760"/>
    </source>
</evidence>
<dbReference type="Proteomes" id="UP001303760">
    <property type="component" value="Unassembled WGS sequence"/>
</dbReference>
<feature type="compositionally biased region" description="Polar residues" evidence="1">
    <location>
        <begin position="322"/>
        <end position="331"/>
    </location>
</feature>
<feature type="compositionally biased region" description="Low complexity" evidence="1">
    <location>
        <begin position="58"/>
        <end position="67"/>
    </location>
</feature>
<keyword evidence="3" id="KW-1185">Reference proteome</keyword>
<feature type="compositionally biased region" description="Low complexity" evidence="1">
    <location>
        <begin position="31"/>
        <end position="40"/>
    </location>
</feature>
<feature type="region of interest" description="Disordered" evidence="1">
    <location>
        <begin position="826"/>
        <end position="951"/>
    </location>
</feature>
<feature type="region of interest" description="Disordered" evidence="1">
    <location>
        <begin position="29"/>
        <end position="72"/>
    </location>
</feature>
<protein>
    <submittedName>
        <fullName evidence="2">Uncharacterized protein</fullName>
    </submittedName>
</protein>